<feature type="region of interest" description="Disordered" evidence="1">
    <location>
        <begin position="152"/>
        <end position="175"/>
    </location>
</feature>
<feature type="compositionally biased region" description="Polar residues" evidence="1">
    <location>
        <begin position="51"/>
        <end position="68"/>
    </location>
</feature>
<dbReference type="AlphaFoldDB" id="A0A0D6JLI5"/>
<gene>
    <name evidence="2" type="ORF">YBN1229_v1_3938</name>
</gene>
<protein>
    <submittedName>
        <fullName evidence="2">Uncharacterized protein</fullName>
    </submittedName>
</protein>
<name>A0A0D6JLI5_9HYPH</name>
<feature type="region of interest" description="Disordered" evidence="1">
    <location>
        <begin position="44"/>
        <end position="83"/>
    </location>
</feature>
<dbReference type="EMBL" id="LN829119">
    <property type="protein sequence ID" value="CPR22505.1"/>
    <property type="molecule type" value="Genomic_DNA"/>
</dbReference>
<organism evidence="2 3">
    <name type="scientific">Candidatus Filomicrobium marinum</name>
    <dbReference type="NCBI Taxonomy" id="1608628"/>
    <lineage>
        <taxon>Bacteria</taxon>
        <taxon>Pseudomonadati</taxon>
        <taxon>Pseudomonadota</taxon>
        <taxon>Alphaproteobacteria</taxon>
        <taxon>Hyphomicrobiales</taxon>
        <taxon>Hyphomicrobiaceae</taxon>
        <taxon>Filomicrobium</taxon>
    </lineage>
</organism>
<dbReference type="KEGG" id="fiy:BN1229_v1_3938"/>
<feature type="compositionally biased region" description="Basic residues" evidence="1">
    <location>
        <begin position="164"/>
        <end position="175"/>
    </location>
</feature>
<evidence type="ECO:0000256" key="1">
    <source>
        <dbReference type="SAM" id="MobiDB-lite"/>
    </source>
</evidence>
<evidence type="ECO:0000313" key="2">
    <source>
        <dbReference type="EMBL" id="CPR22505.1"/>
    </source>
</evidence>
<reference evidence="3" key="1">
    <citation type="submission" date="2015-02" db="EMBL/GenBank/DDBJ databases">
        <authorList>
            <person name="Chooi Y.-H."/>
        </authorList>
    </citation>
    <scope>NUCLEOTIDE SEQUENCE [LARGE SCALE GENOMIC DNA]</scope>
    <source>
        <strain evidence="3">strain Y</strain>
    </source>
</reference>
<dbReference type="Proteomes" id="UP000033187">
    <property type="component" value="Chromosome 1"/>
</dbReference>
<sequence>MPRTLTACGATMELSTSSKRGRRRSARPLTGIFFSSLPPWCRNRSRKTAPKVSSSATAFRSKAESGSSAIRAEAPSTRSSRASAYAAVQLPAATNTTRPSRREKVRVGELLDTSAESMRALFRVQDMRTTNDLIARQRSALGGARVTLKKRRNLLTSSCGQPRTRPRRRGPPPIG</sequence>
<keyword evidence="3" id="KW-1185">Reference proteome</keyword>
<feature type="compositionally biased region" description="Low complexity" evidence="1">
    <location>
        <begin position="71"/>
        <end position="83"/>
    </location>
</feature>
<feature type="region of interest" description="Disordered" evidence="1">
    <location>
        <begin position="1"/>
        <end position="27"/>
    </location>
</feature>
<evidence type="ECO:0000313" key="3">
    <source>
        <dbReference type="Proteomes" id="UP000033187"/>
    </source>
</evidence>
<proteinExistence type="predicted"/>
<accession>A0A0D6JLI5</accession>
<dbReference type="KEGG" id="fil:BN1229_v1_3951"/>